<dbReference type="InterPro" id="IPR002173">
    <property type="entry name" value="Carboh/pur_kinase_PfkB_CS"/>
</dbReference>
<dbReference type="SUPFAM" id="SSF53613">
    <property type="entry name" value="Ribokinase-like"/>
    <property type="match status" value="1"/>
</dbReference>
<evidence type="ECO:0000313" key="5">
    <source>
        <dbReference type="EMBL" id="WZN44056.1"/>
    </source>
</evidence>
<sequence>MLNKLAEVMPGAQYVVVSGSLPKGMGPDFMEKLVALADIHDCLVIADLSGDGLRQAMLAGVYLVKPNLGELAALADRKELNERGAVEAAKRIIAAGGAAVVVISMGAAGAILVTGDLEERIPAPVVKPESTVGAGDSMVAGIVYGLMNGSDISAAARYGVACGTAATLAKGTGLCQKTDADRLFRQIVPGNGQS</sequence>
<dbReference type="RefSeq" id="WP_341838850.1">
    <property type="nucleotide sequence ID" value="NZ_CP149792.1"/>
</dbReference>
<dbReference type="InterPro" id="IPR011611">
    <property type="entry name" value="PfkB_dom"/>
</dbReference>
<evidence type="ECO:0000256" key="3">
    <source>
        <dbReference type="SAM" id="Phobius"/>
    </source>
</evidence>
<name>A0ABZ2YW39_9BACT</name>
<dbReference type="Pfam" id="PF00294">
    <property type="entry name" value="PfkB"/>
    <property type="match status" value="1"/>
</dbReference>
<dbReference type="PANTHER" id="PTHR46566:SF2">
    <property type="entry name" value="ATP-DEPENDENT 6-PHOSPHOFRUCTOKINASE ISOZYME 2"/>
    <property type="match status" value="1"/>
</dbReference>
<keyword evidence="2 5" id="KW-0418">Kinase</keyword>
<keyword evidence="3" id="KW-1133">Transmembrane helix</keyword>
<accession>A0ABZ2YW39</accession>
<reference evidence="5 6" key="1">
    <citation type="submission" date="2024-03" db="EMBL/GenBank/DDBJ databases">
        <title>Chitinophaga caseinilytica sp. nov., a casein hydrolysing bacterium isolated from forest soil.</title>
        <authorList>
            <person name="Lee D.S."/>
            <person name="Han D.M."/>
            <person name="Baek J.H."/>
            <person name="Choi D.G."/>
            <person name="Jeon J.H."/>
            <person name="Jeon C.O."/>
        </authorList>
    </citation>
    <scope>NUCLEOTIDE SEQUENCE [LARGE SCALE GENOMIC DNA]</scope>
    <source>
        <strain evidence="5 6">KACC 19118</strain>
    </source>
</reference>
<feature type="transmembrane region" description="Helical" evidence="3">
    <location>
        <begin position="92"/>
        <end position="113"/>
    </location>
</feature>
<protein>
    <submittedName>
        <fullName evidence="5">PfkB family carbohydrate kinase</fullName>
    </submittedName>
</protein>
<dbReference type="GO" id="GO:0016301">
    <property type="term" value="F:kinase activity"/>
    <property type="evidence" value="ECO:0007669"/>
    <property type="project" value="UniProtKB-KW"/>
</dbReference>
<keyword evidence="1" id="KW-0808">Transferase</keyword>
<dbReference type="PROSITE" id="PS00584">
    <property type="entry name" value="PFKB_KINASES_2"/>
    <property type="match status" value="1"/>
</dbReference>
<proteinExistence type="predicted"/>
<gene>
    <name evidence="5" type="ORF">WJU22_14230</name>
</gene>
<dbReference type="Gene3D" id="3.40.1190.20">
    <property type="match status" value="1"/>
</dbReference>
<keyword evidence="3" id="KW-0812">Transmembrane</keyword>
<dbReference type="EMBL" id="CP150096">
    <property type="protein sequence ID" value="WZN44056.1"/>
    <property type="molecule type" value="Genomic_DNA"/>
</dbReference>
<evidence type="ECO:0000313" key="6">
    <source>
        <dbReference type="Proteomes" id="UP001449657"/>
    </source>
</evidence>
<dbReference type="Proteomes" id="UP001449657">
    <property type="component" value="Chromosome"/>
</dbReference>
<organism evidence="5 6">
    <name type="scientific">Chitinophaga caseinilytica</name>
    <dbReference type="NCBI Taxonomy" id="2267521"/>
    <lineage>
        <taxon>Bacteria</taxon>
        <taxon>Pseudomonadati</taxon>
        <taxon>Bacteroidota</taxon>
        <taxon>Chitinophagia</taxon>
        <taxon>Chitinophagales</taxon>
        <taxon>Chitinophagaceae</taxon>
        <taxon>Chitinophaga</taxon>
    </lineage>
</organism>
<evidence type="ECO:0000256" key="1">
    <source>
        <dbReference type="ARBA" id="ARBA00022679"/>
    </source>
</evidence>
<evidence type="ECO:0000256" key="2">
    <source>
        <dbReference type="ARBA" id="ARBA00022777"/>
    </source>
</evidence>
<keyword evidence="6" id="KW-1185">Reference proteome</keyword>
<feature type="domain" description="Carbohydrate kinase PfkB" evidence="4">
    <location>
        <begin position="12"/>
        <end position="178"/>
    </location>
</feature>
<dbReference type="InterPro" id="IPR029056">
    <property type="entry name" value="Ribokinase-like"/>
</dbReference>
<keyword evidence="3" id="KW-0472">Membrane</keyword>
<dbReference type="PANTHER" id="PTHR46566">
    <property type="entry name" value="1-PHOSPHOFRUCTOKINASE-RELATED"/>
    <property type="match status" value="1"/>
</dbReference>
<evidence type="ECO:0000259" key="4">
    <source>
        <dbReference type="Pfam" id="PF00294"/>
    </source>
</evidence>